<dbReference type="EMBL" id="CALNXJ010000061">
    <property type="protein sequence ID" value="CAH3156499.1"/>
    <property type="molecule type" value="Genomic_DNA"/>
</dbReference>
<dbReference type="Proteomes" id="UP001159428">
    <property type="component" value="Unassembled WGS sequence"/>
</dbReference>
<dbReference type="AlphaFoldDB" id="A0AAU9XU36"/>
<evidence type="ECO:0008006" key="4">
    <source>
        <dbReference type="Google" id="ProtNLM"/>
    </source>
</evidence>
<dbReference type="PANTHER" id="PTHR33309:SF1">
    <property type="entry name" value="MYB_SANT-LIKE DNA-BINDING DOMAIN-CONTAINING PROTEIN"/>
    <property type="match status" value="1"/>
</dbReference>
<evidence type="ECO:0000313" key="3">
    <source>
        <dbReference type="Proteomes" id="UP001159428"/>
    </source>
</evidence>
<evidence type="ECO:0000313" key="2">
    <source>
        <dbReference type="EMBL" id="CAH3156499.1"/>
    </source>
</evidence>
<evidence type="ECO:0000256" key="1">
    <source>
        <dbReference type="SAM" id="MobiDB-lite"/>
    </source>
</evidence>
<dbReference type="PANTHER" id="PTHR33309">
    <property type="entry name" value="KERATIN, ULTRA HIGH-SULFUR MATRIX PROTEIN-LIKE"/>
    <property type="match status" value="1"/>
</dbReference>
<feature type="compositionally biased region" description="Basic and acidic residues" evidence="1">
    <location>
        <begin position="122"/>
        <end position="132"/>
    </location>
</feature>
<organism evidence="2 3">
    <name type="scientific">Pocillopora meandrina</name>
    <dbReference type="NCBI Taxonomy" id="46732"/>
    <lineage>
        <taxon>Eukaryota</taxon>
        <taxon>Metazoa</taxon>
        <taxon>Cnidaria</taxon>
        <taxon>Anthozoa</taxon>
        <taxon>Hexacorallia</taxon>
        <taxon>Scleractinia</taxon>
        <taxon>Astrocoeniina</taxon>
        <taxon>Pocilloporidae</taxon>
        <taxon>Pocillopora</taxon>
    </lineage>
</organism>
<dbReference type="Gene3D" id="1.10.10.60">
    <property type="entry name" value="Homeodomain-like"/>
    <property type="match status" value="1"/>
</dbReference>
<protein>
    <recommendedName>
        <fullName evidence="4">MADF domain-containing protein</fullName>
    </recommendedName>
</protein>
<gene>
    <name evidence="2" type="ORF">PMEA_00029514</name>
</gene>
<accession>A0AAU9XU36</accession>
<proteinExistence type="predicted"/>
<keyword evidence="3" id="KW-1185">Reference proteome</keyword>
<feature type="region of interest" description="Disordered" evidence="1">
    <location>
        <begin position="106"/>
        <end position="132"/>
    </location>
</feature>
<reference evidence="2 3" key="1">
    <citation type="submission" date="2022-05" db="EMBL/GenBank/DDBJ databases">
        <authorList>
            <consortium name="Genoscope - CEA"/>
            <person name="William W."/>
        </authorList>
    </citation>
    <scope>NUCLEOTIDE SEQUENCE [LARGE SCALE GENOMIC DNA]</scope>
</reference>
<feature type="compositionally biased region" description="Basic and acidic residues" evidence="1">
    <location>
        <begin position="106"/>
        <end position="116"/>
    </location>
</feature>
<sequence>MTSKRELFIWKKHHDPLLLKEVVLEEPFRHNNGSKEKGASWSKIADALTQHGMKVTQRSVRERFDKLYSDFKEREREEKQASGIDVEYDDNHKALTEIHERMLELEEERQDKETQEKATAAEMRKRATERLCVKKRRSKDDAAVSDEPEEEVSPKRRMTGTVKYLMMPSIHAQESNTAIYTTLGDKKLMPGKNFCCPYLGANYCSIISCLNLKPIMQKPNSIIVLLYILILRNRGEVFSHSVSENTSRGLVTRQISAANIAFIISSSQAIVN</sequence>
<name>A0AAU9XU36_9CNID</name>
<comment type="caution">
    <text evidence="2">The sequence shown here is derived from an EMBL/GenBank/DDBJ whole genome shotgun (WGS) entry which is preliminary data.</text>
</comment>